<name>A0AAE1AEG6_9GAST</name>
<evidence type="ECO:0008006" key="4">
    <source>
        <dbReference type="Google" id="ProtNLM"/>
    </source>
</evidence>
<accession>A0AAE1AEG6</accession>
<organism evidence="2 3">
    <name type="scientific">Elysia crispata</name>
    <name type="common">lettuce slug</name>
    <dbReference type="NCBI Taxonomy" id="231223"/>
    <lineage>
        <taxon>Eukaryota</taxon>
        <taxon>Metazoa</taxon>
        <taxon>Spiralia</taxon>
        <taxon>Lophotrochozoa</taxon>
        <taxon>Mollusca</taxon>
        <taxon>Gastropoda</taxon>
        <taxon>Heterobranchia</taxon>
        <taxon>Euthyneura</taxon>
        <taxon>Panpulmonata</taxon>
        <taxon>Sacoglossa</taxon>
        <taxon>Placobranchoidea</taxon>
        <taxon>Plakobranchidae</taxon>
        <taxon>Elysia</taxon>
    </lineage>
</organism>
<protein>
    <recommendedName>
        <fullName evidence="4">Peptidase M12B propeptide domain-containing protein</fullName>
    </recommendedName>
</protein>
<comment type="caution">
    <text evidence="2">The sequence shown here is derived from an EMBL/GenBank/DDBJ whole genome shotgun (WGS) entry which is preliminary data.</text>
</comment>
<feature type="compositionally biased region" description="Basic and acidic residues" evidence="1">
    <location>
        <begin position="195"/>
        <end position="213"/>
    </location>
</feature>
<dbReference type="EMBL" id="JAWDGP010001968">
    <property type="protein sequence ID" value="KAK3786409.1"/>
    <property type="molecule type" value="Genomic_DNA"/>
</dbReference>
<evidence type="ECO:0000313" key="2">
    <source>
        <dbReference type="EMBL" id="KAK3786409.1"/>
    </source>
</evidence>
<dbReference type="AlphaFoldDB" id="A0AAE1AEG6"/>
<feature type="region of interest" description="Disordered" evidence="1">
    <location>
        <begin position="249"/>
        <end position="277"/>
    </location>
</feature>
<proteinExistence type="predicted"/>
<reference evidence="2" key="1">
    <citation type="journal article" date="2023" name="G3 (Bethesda)">
        <title>A reference genome for the long-term kleptoplast-retaining sea slug Elysia crispata morphotype clarki.</title>
        <authorList>
            <person name="Eastman K.E."/>
            <person name="Pendleton A.L."/>
            <person name="Shaikh M.A."/>
            <person name="Suttiyut T."/>
            <person name="Ogas R."/>
            <person name="Tomko P."/>
            <person name="Gavelis G."/>
            <person name="Widhalm J.R."/>
            <person name="Wisecaver J.H."/>
        </authorList>
    </citation>
    <scope>NUCLEOTIDE SEQUENCE</scope>
    <source>
        <strain evidence="2">ECLA1</strain>
    </source>
</reference>
<dbReference type="Proteomes" id="UP001283361">
    <property type="component" value="Unassembled WGS sequence"/>
</dbReference>
<evidence type="ECO:0000313" key="3">
    <source>
        <dbReference type="Proteomes" id="UP001283361"/>
    </source>
</evidence>
<keyword evidence="3" id="KW-1185">Reference proteome</keyword>
<gene>
    <name evidence="2" type="ORF">RRG08_011725</name>
</gene>
<sequence>MWRSGHGEQVGVIFKTGHSVNSEPNEMARPVETVTLKCIKSIQLEKVISFQVYVFRRRKCSAKKYGGVFASQSLTGSSGVSASGSLFQPPGNDALDKEHLRPMPELTRRPSEGDAVQKDILDERENVGQNVDPLGEWDEGTGGPTGIGAYEFCGIDSFKVDGKAPSRLTDVPANTQAKTEGAGQPGSRNPGKVASPEHDDPEETKNTDDGKPLDILHLKTLLEEESDNPNIPSGYAVDIQNGEILSFASEDSASSSRAHSRITRDAPTEDYPNATLAGDNADEETLTFAEDEHEDGDDWSPLVLTVAAPELFGGAITLVLSPVDEFLSPGFVIQRVRGNTTWLEEGPGAQASGLDCYYTGRVLEAPRESNVALSICNGVVSPSLPEKNWS</sequence>
<evidence type="ECO:0000256" key="1">
    <source>
        <dbReference type="SAM" id="MobiDB-lite"/>
    </source>
</evidence>
<feature type="region of interest" description="Disordered" evidence="1">
    <location>
        <begin position="125"/>
        <end position="145"/>
    </location>
</feature>
<feature type="region of interest" description="Disordered" evidence="1">
    <location>
        <begin position="166"/>
        <end position="213"/>
    </location>
</feature>